<gene>
    <name evidence="2" type="ORF">GCM10023184_36290</name>
</gene>
<evidence type="ECO:0000313" key="2">
    <source>
        <dbReference type="EMBL" id="GAA4339297.1"/>
    </source>
</evidence>
<keyword evidence="3" id="KW-1185">Reference proteome</keyword>
<dbReference type="Pfam" id="PF13391">
    <property type="entry name" value="HNH_2"/>
    <property type="match status" value="1"/>
</dbReference>
<protein>
    <submittedName>
        <fullName evidence="2">HNH endonuclease</fullName>
    </submittedName>
</protein>
<dbReference type="GO" id="GO:0004519">
    <property type="term" value="F:endonuclease activity"/>
    <property type="evidence" value="ECO:0007669"/>
    <property type="project" value="UniProtKB-KW"/>
</dbReference>
<dbReference type="Proteomes" id="UP001501725">
    <property type="component" value="Unassembled WGS sequence"/>
</dbReference>
<keyword evidence="2" id="KW-0255">Endonuclease</keyword>
<organism evidence="2 3">
    <name type="scientific">Flaviaesturariibacter amylovorans</name>
    <dbReference type="NCBI Taxonomy" id="1084520"/>
    <lineage>
        <taxon>Bacteria</taxon>
        <taxon>Pseudomonadati</taxon>
        <taxon>Bacteroidota</taxon>
        <taxon>Chitinophagia</taxon>
        <taxon>Chitinophagales</taxon>
        <taxon>Chitinophagaceae</taxon>
        <taxon>Flaviaestuariibacter</taxon>
    </lineage>
</organism>
<feature type="domain" description="HNH nuclease" evidence="1">
    <location>
        <begin position="124"/>
        <end position="174"/>
    </location>
</feature>
<dbReference type="InterPro" id="IPR003615">
    <property type="entry name" value="HNH_nuc"/>
</dbReference>
<keyword evidence="2" id="KW-0540">Nuclease</keyword>
<accession>A0ABP8HI88</accession>
<keyword evidence="2" id="KW-0378">Hydrolase</keyword>
<sequence>MHHRNPEVIALAHLVERTPGSVAFKLANFASFDPTLRARGIKGAANAGRLDQKVWNEFYSNWTELAFESELRLANKKQTAVEELIEESELLQFPVGRTKEQLVKVRINQAFFRKAVISAYNGTCCITGLKQNELLVAGHIRPWGVDEANRINPSNGIAINYLHDRAFENGLITITPDFHIRVSPILLKQQDDTVKKYFHKYDGSLMHLPSRFLPDPQFLKYHNDERFRA</sequence>
<proteinExistence type="predicted"/>
<comment type="caution">
    <text evidence="2">The sequence shown here is derived from an EMBL/GenBank/DDBJ whole genome shotgun (WGS) entry which is preliminary data.</text>
</comment>
<reference evidence="3" key="1">
    <citation type="journal article" date="2019" name="Int. J. Syst. Evol. Microbiol.">
        <title>The Global Catalogue of Microorganisms (GCM) 10K type strain sequencing project: providing services to taxonomists for standard genome sequencing and annotation.</title>
        <authorList>
            <consortium name="The Broad Institute Genomics Platform"/>
            <consortium name="The Broad Institute Genome Sequencing Center for Infectious Disease"/>
            <person name="Wu L."/>
            <person name="Ma J."/>
        </authorList>
    </citation>
    <scope>NUCLEOTIDE SEQUENCE [LARGE SCALE GENOMIC DNA]</scope>
    <source>
        <strain evidence="3">JCM 17919</strain>
    </source>
</reference>
<dbReference type="EMBL" id="BAABGY010000011">
    <property type="protein sequence ID" value="GAA4339297.1"/>
    <property type="molecule type" value="Genomic_DNA"/>
</dbReference>
<name>A0ABP8HI88_9BACT</name>
<evidence type="ECO:0000259" key="1">
    <source>
        <dbReference type="Pfam" id="PF13391"/>
    </source>
</evidence>
<evidence type="ECO:0000313" key="3">
    <source>
        <dbReference type="Proteomes" id="UP001501725"/>
    </source>
</evidence>